<reference evidence="3 4" key="1">
    <citation type="submission" date="2022-03" db="EMBL/GenBank/DDBJ databases">
        <title>Complete genome of Streptomyces rimosus ssp. rimosus R7 (=ATCC 10970).</title>
        <authorList>
            <person name="Beganovic S."/>
            <person name="Ruckert C."/>
            <person name="Busche T."/>
            <person name="Kalinowski J."/>
            <person name="Wittmann C."/>
        </authorList>
    </citation>
    <scope>NUCLEOTIDE SEQUENCE [LARGE SCALE GENOMIC DNA]</scope>
    <source>
        <strain evidence="3 4">R7</strain>
    </source>
</reference>
<keyword evidence="4" id="KW-1185">Reference proteome</keyword>
<feature type="signal peptide" evidence="2">
    <location>
        <begin position="1"/>
        <end position="19"/>
    </location>
</feature>
<evidence type="ECO:0000313" key="4">
    <source>
        <dbReference type="Proteomes" id="UP000829494"/>
    </source>
</evidence>
<accession>A0ABY3ZEV3</accession>
<protein>
    <submittedName>
        <fullName evidence="3">Uncharacterized protein</fullName>
    </submittedName>
</protein>
<keyword evidence="2" id="KW-0732">Signal</keyword>
<sequence>MRRIAIAAVGVLAAGFVAAAPAAAAPAGGGGKHLHHHTASHWQAAHKEVVNAGGPDGATVGEASAASHTKVSELDKHKYYFHHWAR</sequence>
<feature type="chain" id="PRO_5047036374" evidence="2">
    <location>
        <begin position="20"/>
        <end position="86"/>
    </location>
</feature>
<dbReference type="Proteomes" id="UP000829494">
    <property type="component" value="Chromosome"/>
</dbReference>
<dbReference type="RefSeq" id="WP_003983468.1">
    <property type="nucleotide sequence ID" value="NZ_CP043497.1"/>
</dbReference>
<name>A0ABY3ZEV3_STRRM</name>
<evidence type="ECO:0000256" key="2">
    <source>
        <dbReference type="SAM" id="SignalP"/>
    </source>
</evidence>
<proteinExistence type="predicted"/>
<organism evidence="3 4">
    <name type="scientific">Streptomyces rimosus subsp. rimosus</name>
    <dbReference type="NCBI Taxonomy" id="132474"/>
    <lineage>
        <taxon>Bacteria</taxon>
        <taxon>Bacillati</taxon>
        <taxon>Actinomycetota</taxon>
        <taxon>Actinomycetes</taxon>
        <taxon>Kitasatosporales</taxon>
        <taxon>Streptomycetaceae</taxon>
        <taxon>Streptomyces</taxon>
    </lineage>
</organism>
<evidence type="ECO:0000256" key="1">
    <source>
        <dbReference type="SAM" id="MobiDB-lite"/>
    </source>
</evidence>
<dbReference type="EMBL" id="CP094298">
    <property type="protein sequence ID" value="UNZ07995.1"/>
    <property type="molecule type" value="Genomic_DNA"/>
</dbReference>
<gene>
    <name evidence="3" type="ORF">SRIMR7_38145</name>
</gene>
<dbReference type="GeneID" id="66852860"/>
<feature type="region of interest" description="Disordered" evidence="1">
    <location>
        <begin position="23"/>
        <end position="44"/>
    </location>
</feature>
<evidence type="ECO:0000313" key="3">
    <source>
        <dbReference type="EMBL" id="UNZ07995.1"/>
    </source>
</evidence>